<dbReference type="EMBL" id="UOEL01000044">
    <property type="protein sequence ID" value="VAW10925.1"/>
    <property type="molecule type" value="Genomic_DNA"/>
</dbReference>
<proteinExistence type="predicted"/>
<accession>A0A3B0SY31</accession>
<evidence type="ECO:0000313" key="1">
    <source>
        <dbReference type="EMBL" id="VAW10925.1"/>
    </source>
</evidence>
<organism evidence="1">
    <name type="scientific">hydrothermal vent metagenome</name>
    <dbReference type="NCBI Taxonomy" id="652676"/>
    <lineage>
        <taxon>unclassified sequences</taxon>
        <taxon>metagenomes</taxon>
        <taxon>ecological metagenomes</taxon>
    </lineage>
</organism>
<sequence length="106" mass="12613">MYTPVLNSVHSQIQIRFRPVIGHMVLHIKKKTVARCCLLLRDFVSFMYGISKTTNLGRQHLRFAFTQDKADIFHSDQYTFRPGSNYRGYKKALHQRKKHYRKAELQ</sequence>
<protein>
    <submittedName>
        <fullName evidence="1">Uncharacterized protein</fullName>
    </submittedName>
</protein>
<dbReference type="AlphaFoldDB" id="A0A3B0SY31"/>
<reference evidence="1" key="1">
    <citation type="submission" date="2018-06" db="EMBL/GenBank/DDBJ databases">
        <authorList>
            <person name="Zhirakovskaya E."/>
        </authorList>
    </citation>
    <scope>NUCLEOTIDE SEQUENCE</scope>
</reference>
<name>A0A3B0SY31_9ZZZZ</name>
<gene>
    <name evidence="1" type="ORF">MNBD_BACTEROID03-375</name>
</gene>